<dbReference type="Proteomes" id="UP000036608">
    <property type="component" value="Chromosome"/>
</dbReference>
<evidence type="ECO:0000313" key="3">
    <source>
        <dbReference type="Proteomes" id="UP000036608"/>
    </source>
</evidence>
<reference evidence="3" key="2">
    <citation type="submission" date="2015-05" db="EMBL/GenBank/DDBJ databases">
        <authorList>
            <person name="Swarnkar M.K."/>
            <person name="Vyas P."/>
            <person name="Rahi P."/>
            <person name="Thakur R."/>
            <person name="Thakur N."/>
            <person name="Singh A.K."/>
            <person name="Gulati A."/>
        </authorList>
    </citation>
    <scope>NUCLEOTIDE SEQUENCE [LARGE SCALE GENOMIC DNA]</scope>
    <source>
        <strain evidence="3">745</strain>
    </source>
</reference>
<dbReference type="Pfam" id="PF21837">
    <property type="entry name" value="DUF6896"/>
    <property type="match status" value="1"/>
</dbReference>
<reference evidence="2 3" key="1">
    <citation type="journal article" date="2015" name="Genome Announc.">
        <title>Complete Genome Sequence of the Rhizobacterium Pseudomonas trivialis Strain IHBB745 with Multiple Plant Growth-Promoting Activities and Tolerance to Desiccation and Alkalinity.</title>
        <authorList>
            <person name="Gulati A."/>
            <person name="Swarnkar M.K."/>
            <person name="Vyas P."/>
            <person name="Rahi P."/>
            <person name="Thakur R."/>
            <person name="Thakur N."/>
            <person name="Singh A.K."/>
        </authorList>
    </citation>
    <scope>NUCLEOTIDE SEQUENCE [LARGE SCALE GENOMIC DNA]</scope>
    <source>
        <strain evidence="3">745</strain>
    </source>
</reference>
<sequence>MNNQLAILISDYQASVGAAVDMMHRSGIPRPLTNTDWVGADMPQHGELEGGVRYFKHGYGCAVSLPTGTVDFDFGADGEIGGFDAWRLAGFAGDKLPEYGFADEDALTECFKAEVAAGSLVYSGYILYYVADDTSQFLSK</sequence>
<evidence type="ECO:0000259" key="1">
    <source>
        <dbReference type="Pfam" id="PF21837"/>
    </source>
</evidence>
<dbReference type="RefSeq" id="WP_049713081.1">
    <property type="nucleotide sequence ID" value="NZ_CP011507.1"/>
</dbReference>
<name>A0A0H5AJE5_9PSED</name>
<proteinExistence type="predicted"/>
<accession>A0A0H5AJE5</accession>
<organism evidence="2 3">
    <name type="scientific">Pseudomonas trivialis</name>
    <dbReference type="NCBI Taxonomy" id="200450"/>
    <lineage>
        <taxon>Bacteria</taxon>
        <taxon>Pseudomonadati</taxon>
        <taxon>Pseudomonadota</taxon>
        <taxon>Gammaproteobacteria</taxon>
        <taxon>Pseudomonadales</taxon>
        <taxon>Pseudomonadaceae</taxon>
        <taxon>Pseudomonas</taxon>
    </lineage>
</organism>
<dbReference type="InterPro" id="IPR054191">
    <property type="entry name" value="DUF6896"/>
</dbReference>
<feature type="domain" description="DUF6896" evidence="1">
    <location>
        <begin position="8"/>
        <end position="129"/>
    </location>
</feature>
<gene>
    <name evidence="2" type="ORF">AA957_28020</name>
</gene>
<protein>
    <recommendedName>
        <fullName evidence="1">DUF6896 domain-containing protein</fullName>
    </recommendedName>
</protein>
<dbReference type="EMBL" id="CP011507">
    <property type="protein sequence ID" value="AKS09800.1"/>
    <property type="molecule type" value="Genomic_DNA"/>
</dbReference>
<dbReference type="OrthoDB" id="8480543at2"/>
<dbReference type="AlphaFoldDB" id="A0A0H5AJE5"/>
<evidence type="ECO:0000313" key="2">
    <source>
        <dbReference type="EMBL" id="AKS09800.1"/>
    </source>
</evidence>
<dbReference type="KEGG" id="ptv:AA957_28020"/>
<dbReference type="PATRIC" id="fig|200450.3.peg.5760"/>